<keyword evidence="3" id="KW-1185">Reference proteome</keyword>
<dbReference type="AlphaFoldDB" id="A0A8T3DH50"/>
<dbReference type="Proteomes" id="UP000829720">
    <property type="component" value="Unassembled WGS sequence"/>
</dbReference>
<protein>
    <submittedName>
        <fullName evidence="2">Uncharacterized protein</fullName>
    </submittedName>
</protein>
<name>A0A8T3DH50_9TELE</name>
<reference evidence="2" key="1">
    <citation type="submission" date="2021-01" db="EMBL/GenBank/DDBJ databases">
        <authorList>
            <person name="Zahm M."/>
            <person name="Roques C."/>
            <person name="Cabau C."/>
            <person name="Klopp C."/>
            <person name="Donnadieu C."/>
            <person name="Jouanno E."/>
            <person name="Lampietro C."/>
            <person name="Louis A."/>
            <person name="Herpin A."/>
            <person name="Echchiki A."/>
            <person name="Berthelot C."/>
            <person name="Parey E."/>
            <person name="Roest-Crollius H."/>
            <person name="Braasch I."/>
            <person name="Postlethwait J."/>
            <person name="Bobe J."/>
            <person name="Montfort J."/>
            <person name="Bouchez O."/>
            <person name="Begum T."/>
            <person name="Mejri S."/>
            <person name="Adams A."/>
            <person name="Chen W.-J."/>
            <person name="Guiguen Y."/>
        </authorList>
    </citation>
    <scope>NUCLEOTIDE SEQUENCE</scope>
    <source>
        <tissue evidence="2">Blood</tissue>
    </source>
</reference>
<evidence type="ECO:0000313" key="3">
    <source>
        <dbReference type="Proteomes" id="UP000829720"/>
    </source>
</evidence>
<gene>
    <name evidence="2" type="ORF">AGOR_G00096780</name>
</gene>
<organism evidence="2 3">
    <name type="scientific">Albula goreensis</name>
    <dbReference type="NCBI Taxonomy" id="1534307"/>
    <lineage>
        <taxon>Eukaryota</taxon>
        <taxon>Metazoa</taxon>
        <taxon>Chordata</taxon>
        <taxon>Craniata</taxon>
        <taxon>Vertebrata</taxon>
        <taxon>Euteleostomi</taxon>
        <taxon>Actinopterygii</taxon>
        <taxon>Neopterygii</taxon>
        <taxon>Teleostei</taxon>
        <taxon>Albuliformes</taxon>
        <taxon>Albulidae</taxon>
        <taxon>Albula</taxon>
    </lineage>
</organism>
<accession>A0A8T3DH50</accession>
<evidence type="ECO:0000256" key="1">
    <source>
        <dbReference type="SAM" id="MobiDB-lite"/>
    </source>
</evidence>
<comment type="caution">
    <text evidence="2">The sequence shown here is derived from an EMBL/GenBank/DDBJ whole genome shotgun (WGS) entry which is preliminary data.</text>
</comment>
<dbReference type="OrthoDB" id="8959084at2759"/>
<feature type="region of interest" description="Disordered" evidence="1">
    <location>
        <begin position="311"/>
        <end position="331"/>
    </location>
</feature>
<proteinExistence type="predicted"/>
<sequence length="370" mass="40592">MSMEADKNCSLVSQEPRASCVFEAAAEREEIPGMGEDSVLEMLSYSKFTDLETWLCMPSTLLPRSVESPRAVSPPQGHCEAADVENQSSPLDNEALFLAPPLEKDLLCSTPSQMAPGSSEPLSLEPLSLVSPVFSASTAHKTSGESTPGGVSVRKSRRLAASPGGLHWNSAGALQREYDRAELSPVLEPKRSSIGDSNSHATVWGDSCKAALRKSISVDDRLFQQPHKEQHKLLSRLERGKNKLRNIHSLGSAGRYETRKKSESKITRLAQRLNQRQSDALIKDFRPLFLTGSPGNSQSLDRTFSASMTQQMQNLQLSHNKKSSGPASPSAAKRLYRNLSEKLKGSHSSFDEAYFFGRTDRFRKASVSVL</sequence>
<evidence type="ECO:0000313" key="2">
    <source>
        <dbReference type="EMBL" id="KAI1896633.1"/>
    </source>
</evidence>
<dbReference type="EMBL" id="JAERUA010000008">
    <property type="protein sequence ID" value="KAI1896633.1"/>
    <property type="molecule type" value="Genomic_DNA"/>
</dbReference>